<dbReference type="GO" id="GO:0097729">
    <property type="term" value="C:9+2 motile cilium"/>
    <property type="evidence" value="ECO:0007669"/>
    <property type="project" value="TreeGrafter"/>
</dbReference>
<reference evidence="2 3" key="1">
    <citation type="submission" date="2018-09" db="EMBL/GenBank/DDBJ databases">
        <title>Genomic investigation of the strawberry pathogen Phytophthora fragariae indicates pathogenicity is determined by transcriptional variation in three key races.</title>
        <authorList>
            <person name="Adams T.M."/>
            <person name="Armitage A.D."/>
            <person name="Sobczyk M.K."/>
            <person name="Bates H.J."/>
            <person name="Dunwell J.M."/>
            <person name="Nellist C.F."/>
            <person name="Harrison R.J."/>
        </authorList>
    </citation>
    <scope>NUCLEOTIDE SEQUENCE [LARGE SCALE GENOMIC DNA]</scope>
    <source>
        <strain evidence="2 3">SCRP249</strain>
    </source>
</reference>
<feature type="compositionally biased region" description="Low complexity" evidence="1">
    <location>
        <begin position="24"/>
        <end position="37"/>
    </location>
</feature>
<evidence type="ECO:0000313" key="2">
    <source>
        <dbReference type="EMBL" id="KAE9007107.1"/>
    </source>
</evidence>
<feature type="region of interest" description="Disordered" evidence="1">
    <location>
        <begin position="872"/>
        <end position="899"/>
    </location>
</feature>
<evidence type="ECO:0000256" key="1">
    <source>
        <dbReference type="SAM" id="MobiDB-lite"/>
    </source>
</evidence>
<dbReference type="EMBL" id="QXFV01001389">
    <property type="protein sequence ID" value="KAE9007107.1"/>
    <property type="molecule type" value="Genomic_DNA"/>
</dbReference>
<evidence type="ECO:0000313" key="3">
    <source>
        <dbReference type="Proteomes" id="UP000429607"/>
    </source>
</evidence>
<dbReference type="AlphaFoldDB" id="A0A6A3KMX2"/>
<dbReference type="GO" id="GO:0044458">
    <property type="term" value="P:motile cilium assembly"/>
    <property type="evidence" value="ECO:0007669"/>
    <property type="project" value="TreeGrafter"/>
</dbReference>
<dbReference type="Proteomes" id="UP000429607">
    <property type="component" value="Unassembled WGS sequence"/>
</dbReference>
<evidence type="ECO:0008006" key="4">
    <source>
        <dbReference type="Google" id="ProtNLM"/>
    </source>
</evidence>
<proteinExistence type="predicted"/>
<protein>
    <recommendedName>
        <fullName evidence="4">MSP domain-containing protein</fullName>
    </recommendedName>
</protein>
<comment type="caution">
    <text evidence="2">The sequence shown here is derived from an EMBL/GenBank/DDBJ whole genome shotgun (WGS) entry which is preliminary data.</text>
</comment>
<organism evidence="2 3">
    <name type="scientific">Phytophthora rubi</name>
    <dbReference type="NCBI Taxonomy" id="129364"/>
    <lineage>
        <taxon>Eukaryota</taxon>
        <taxon>Sar</taxon>
        <taxon>Stramenopiles</taxon>
        <taxon>Oomycota</taxon>
        <taxon>Peronosporomycetes</taxon>
        <taxon>Peronosporales</taxon>
        <taxon>Peronosporaceae</taxon>
        <taxon>Phytophthora</taxon>
    </lineage>
</organism>
<name>A0A6A3KMX2_9STRA</name>
<feature type="region of interest" description="Disordered" evidence="1">
    <location>
        <begin position="277"/>
        <end position="343"/>
    </location>
</feature>
<accession>A0A6A3KMX2</accession>
<gene>
    <name evidence="2" type="ORF">PR001_g17045</name>
</gene>
<sequence length="1009" mass="112279">MRRAEAKHSAGRSVVAPSFPIHPLSSSSVSTSPVASPRARRPMSTTTDELLYAQPTSVHFGGFELERSVQQRVRVHNNSAKAVRLRYTFPTGKKGFRATFSGADRPPFVSAGLSEEIIVSFTPPAGFQYYYDCIQVRCEEVAYGSSTDVARSGATLIPLHAYPMLNEVTFPTRMDFGVVPRGTCARKYVDIACSVPVEFEYELRVTKPHPAFTVFPLTGTIPPRGEARIELEFRPMIYATASAELELHVSQLGFAPRVCTLAGSSSSTATNTGSVIAVSEHKAGSPAPSSSESKPRRGSEAQQKASKTNTPRNGAKSRDKKCKDEPQFDDADEEEELEKVQGVEIPNSLNSVTGVTFVLNQEPGKLKPKDLKKAIAANRALRQQQQEEQAKLNGLGLENEDAVTLSFQTLIREEERFLDRVRVSKQVKDMFFQQEMREVAGTEKALEFQSHKVHLGQRLFSREQIAQFAQLRELNFQTLTRQQRERLRTLFCSVRYEPPVVSDNQIHQSDGTEAFLPDELKTAVLPAHFMPAYTPDFKSYKNDLWARRQRLLRRLVRAVSTCIIRFRAQKRLDRIRAWLGGAKTRAHVREKVALDWESYAQSGGGGIGKEVQLGGSLGIELQNPVQGGLDSLSNAETHRYFLSSFPLVEESTTQKRRESIALPADWELKFNSFTFMELKPRDEALLMGHELLSLPALPTHVSLEQCRTLRHGAAGECDVATSLLPAPDSVSNLDSGEGYNSEQALAAMPPSLLEVLPHDRFLLPQASVRPLMELQGPRETESSYALLPQRVFRTPPSIFSAWQSSQLGLQSIVEYHELAGLCVSDVFVGSADRRNQVDPLFPQPNEVTNADDDLSIFGDVWSIRSTTMPSLTIGAGDVPSLSDSESDDDVESRSGPTGGLTWKHALELFETSMGEQEGKMEGGSDITSIHEEGELLGREKGVYSFERYRHLLRQERTYNSHRQDHLERLPKLLDAALAQIDHPDYALVLHGHGSERPLHHVQQPKALVE</sequence>
<feature type="compositionally biased region" description="Acidic residues" evidence="1">
    <location>
        <begin position="327"/>
        <end position="337"/>
    </location>
</feature>
<dbReference type="InterPro" id="IPR029676">
    <property type="entry name" value="CFAP221"/>
</dbReference>
<dbReference type="Gene3D" id="2.60.40.10">
    <property type="entry name" value="Immunoglobulins"/>
    <property type="match status" value="1"/>
</dbReference>
<dbReference type="PANTHER" id="PTHR46500">
    <property type="entry name" value="CILIA- AND FLAGELLA-ASSOCIATED PROTEIN 221"/>
    <property type="match status" value="1"/>
</dbReference>
<feature type="region of interest" description="Disordered" evidence="1">
    <location>
        <begin position="24"/>
        <end position="47"/>
    </location>
</feature>
<dbReference type="GO" id="GO:0003341">
    <property type="term" value="P:cilium movement"/>
    <property type="evidence" value="ECO:0007669"/>
    <property type="project" value="InterPro"/>
</dbReference>
<dbReference type="PANTHER" id="PTHR46500:SF1">
    <property type="entry name" value="CILIA- AND FLAGELLA-ASSOCIATED PROTEIN 221"/>
    <property type="match status" value="1"/>
</dbReference>
<dbReference type="InterPro" id="IPR013783">
    <property type="entry name" value="Ig-like_fold"/>
</dbReference>
<feature type="compositionally biased region" description="Polar residues" evidence="1">
    <location>
        <begin position="300"/>
        <end position="312"/>
    </location>
</feature>